<dbReference type="SUPFAM" id="SSF51182">
    <property type="entry name" value="RmlC-like cupins"/>
    <property type="match status" value="1"/>
</dbReference>
<feature type="domain" description="Pirin C-terminal" evidence="4">
    <location>
        <begin position="177"/>
        <end position="281"/>
    </location>
</feature>
<dbReference type="InterPro" id="IPR014710">
    <property type="entry name" value="RmlC-like_jellyroll"/>
</dbReference>
<keyword evidence="6" id="KW-1185">Reference proteome</keyword>
<proteinExistence type="inferred from homology"/>
<dbReference type="InterPro" id="IPR011051">
    <property type="entry name" value="RmlC_Cupin_sf"/>
</dbReference>
<protein>
    <submittedName>
        <fullName evidence="5">Pirin family protein</fullName>
    </submittedName>
</protein>
<dbReference type="EMBL" id="VOTZ01000003">
    <property type="protein sequence ID" value="MCQ1537815.1"/>
    <property type="molecule type" value="Genomic_DNA"/>
</dbReference>
<comment type="similarity">
    <text evidence="1 2">Belongs to the pirin family.</text>
</comment>
<evidence type="ECO:0000259" key="3">
    <source>
        <dbReference type="Pfam" id="PF02678"/>
    </source>
</evidence>
<accession>A0ABD4TKL0</accession>
<dbReference type="Pfam" id="PF02678">
    <property type="entry name" value="Pirin"/>
    <property type="match status" value="1"/>
</dbReference>
<dbReference type="PIRSF" id="PIRSF006232">
    <property type="entry name" value="Pirin"/>
    <property type="match status" value="1"/>
</dbReference>
<evidence type="ECO:0000313" key="6">
    <source>
        <dbReference type="Proteomes" id="UP001524383"/>
    </source>
</evidence>
<gene>
    <name evidence="5" type="ORF">FTO68_02270</name>
</gene>
<dbReference type="InterPro" id="IPR003829">
    <property type="entry name" value="Pirin_N_dom"/>
</dbReference>
<dbReference type="Gene3D" id="2.60.120.10">
    <property type="entry name" value="Jelly Rolls"/>
    <property type="match status" value="2"/>
</dbReference>
<dbReference type="Proteomes" id="UP001524383">
    <property type="component" value="Unassembled WGS sequence"/>
</dbReference>
<sequence>MGDPKSVARTFSARQTMEGAGVRLHRAFGHSEIPLFDPFLMFDDFRGDDPADYLAGFPWHPHRGIETVTYMLEGRVEHVDSMGHAGDVPAGGVQWMTAGSGIIHQEMPKPVNGRMGGFQLWVNLPKSHKMMNPRYQEIAADEIPQVALPGGASVRVICGEVAGVSGPVRDLMADPEYLDVMLEPGSRFSHPVKDDHMAAAYVFGGAGRFHPDARDVYPNRTMILFGEGGSEISVQALDEGCRFLFFSGIPLGEPIAWGGPIVMNTQDEVRQALTEYRMGTFIRG</sequence>
<dbReference type="Pfam" id="PF05726">
    <property type="entry name" value="Pirin_C"/>
    <property type="match status" value="1"/>
</dbReference>
<dbReference type="PANTHER" id="PTHR13903:SF8">
    <property type="entry name" value="PIRIN"/>
    <property type="match status" value="1"/>
</dbReference>
<dbReference type="PANTHER" id="PTHR13903">
    <property type="entry name" value="PIRIN-RELATED"/>
    <property type="match status" value="1"/>
</dbReference>
<reference evidence="5 6" key="1">
    <citation type="submission" date="2019-08" db="EMBL/GenBank/DDBJ databases">
        <authorList>
            <person name="Chen S.-C."/>
            <person name="Lai M.-C."/>
            <person name="You Y.-T."/>
        </authorList>
    </citation>
    <scope>NUCLEOTIDE SEQUENCE [LARGE SCALE GENOMIC DNA]</scope>
    <source>
        <strain evidence="5 6">P2F9704a</strain>
    </source>
</reference>
<dbReference type="InterPro" id="IPR008778">
    <property type="entry name" value="Pirin_C_dom"/>
</dbReference>
<evidence type="ECO:0000256" key="1">
    <source>
        <dbReference type="ARBA" id="ARBA00008416"/>
    </source>
</evidence>
<dbReference type="AlphaFoldDB" id="A0ABD4TKL0"/>
<evidence type="ECO:0000313" key="5">
    <source>
        <dbReference type="EMBL" id="MCQ1537815.1"/>
    </source>
</evidence>
<evidence type="ECO:0000256" key="2">
    <source>
        <dbReference type="RuleBase" id="RU003457"/>
    </source>
</evidence>
<feature type="domain" description="Pirin N-terminal" evidence="3">
    <location>
        <begin position="22"/>
        <end position="122"/>
    </location>
</feature>
<dbReference type="CDD" id="cd02909">
    <property type="entry name" value="cupin_pirin_N"/>
    <property type="match status" value="1"/>
</dbReference>
<dbReference type="InterPro" id="IPR012093">
    <property type="entry name" value="Pirin"/>
</dbReference>
<evidence type="ECO:0000259" key="4">
    <source>
        <dbReference type="Pfam" id="PF05726"/>
    </source>
</evidence>
<organism evidence="5 6">
    <name type="scientific">Methanocalculus taiwanensis</name>
    <dbReference type="NCBI Taxonomy" id="106207"/>
    <lineage>
        <taxon>Archaea</taxon>
        <taxon>Methanobacteriati</taxon>
        <taxon>Methanobacteriota</taxon>
        <taxon>Stenosarchaea group</taxon>
        <taxon>Methanomicrobia</taxon>
        <taxon>Methanomicrobiales</taxon>
        <taxon>Methanocalculaceae</taxon>
        <taxon>Methanocalculus</taxon>
    </lineage>
</organism>
<name>A0ABD4TKL0_9EURY</name>
<dbReference type="CDD" id="cd02247">
    <property type="entry name" value="cupin_pirin_C"/>
    <property type="match status" value="1"/>
</dbReference>
<comment type="caution">
    <text evidence="5">The sequence shown here is derived from an EMBL/GenBank/DDBJ whole genome shotgun (WGS) entry which is preliminary data.</text>
</comment>